<evidence type="ECO:0000313" key="1">
    <source>
        <dbReference type="EMBL" id="ELR63226.1"/>
    </source>
</evidence>
<dbReference type="AlphaFoldDB" id="L8J398"/>
<comment type="caution">
    <text evidence="1">The sequence shown here is derived from an EMBL/GenBank/DDBJ whole genome shotgun (WGS) entry which is preliminary data.</text>
</comment>
<accession>L8J398</accession>
<protein>
    <submittedName>
        <fullName evidence="1">Uncharacterized protein</fullName>
    </submittedName>
</protein>
<evidence type="ECO:0000313" key="2">
    <source>
        <dbReference type="Proteomes" id="UP000011134"/>
    </source>
</evidence>
<name>L8J398_9GAMM</name>
<proteinExistence type="predicted"/>
<sequence>MINVTVSASSVKLMTFYDKLLMKQQTIKPFIYRTISQY</sequence>
<dbReference type="PATRIC" id="fig|1056511.3.peg.4737"/>
<dbReference type="EMBL" id="AMZO01000045">
    <property type="protein sequence ID" value="ELR63226.1"/>
    <property type="molecule type" value="Genomic_DNA"/>
</dbReference>
<organism evidence="1 2">
    <name type="scientific">Photobacterium marinum</name>
    <dbReference type="NCBI Taxonomy" id="1056511"/>
    <lineage>
        <taxon>Bacteria</taxon>
        <taxon>Pseudomonadati</taxon>
        <taxon>Pseudomonadota</taxon>
        <taxon>Gammaproteobacteria</taxon>
        <taxon>Vibrionales</taxon>
        <taxon>Vibrionaceae</taxon>
        <taxon>Photobacterium</taxon>
    </lineage>
</organism>
<reference evidence="1 2" key="1">
    <citation type="submission" date="2012-12" db="EMBL/GenBank/DDBJ databases">
        <title>Genome Assembly of Photobacterium sp. AK15.</title>
        <authorList>
            <person name="Khatri I."/>
            <person name="Vaidya B."/>
            <person name="Srinivas T.N.R."/>
            <person name="Subramanian S."/>
            <person name="Pinnaka A."/>
        </authorList>
    </citation>
    <scope>NUCLEOTIDE SEQUENCE [LARGE SCALE GENOMIC DNA]</scope>
    <source>
        <strain evidence="1 2">AK15</strain>
    </source>
</reference>
<keyword evidence="2" id="KW-1185">Reference proteome</keyword>
<dbReference type="Proteomes" id="UP000011134">
    <property type="component" value="Unassembled WGS sequence"/>
</dbReference>
<gene>
    <name evidence="1" type="ORF">C942_03923</name>
</gene>